<dbReference type="AlphaFoldDB" id="A0A939FLC2"/>
<organism evidence="1 2">
    <name type="scientific">Streptomyces triculaminicus</name>
    <dbReference type="NCBI Taxonomy" id="2816232"/>
    <lineage>
        <taxon>Bacteria</taxon>
        <taxon>Bacillati</taxon>
        <taxon>Actinomycetota</taxon>
        <taxon>Actinomycetes</taxon>
        <taxon>Kitasatosporales</taxon>
        <taxon>Streptomycetaceae</taxon>
        <taxon>Streptomyces</taxon>
    </lineage>
</organism>
<dbReference type="Proteomes" id="UP000664781">
    <property type="component" value="Unassembled WGS sequence"/>
</dbReference>
<protein>
    <submittedName>
        <fullName evidence="1">Uncharacterized protein</fullName>
    </submittedName>
</protein>
<proteinExistence type="predicted"/>
<comment type="caution">
    <text evidence="1">The sequence shown here is derived from an EMBL/GenBank/DDBJ whole genome shotgun (WGS) entry which is preliminary data.</text>
</comment>
<evidence type="ECO:0000313" key="1">
    <source>
        <dbReference type="EMBL" id="MBO0654140.1"/>
    </source>
</evidence>
<dbReference type="EMBL" id="JAFMOF010000002">
    <property type="protein sequence ID" value="MBO0654140.1"/>
    <property type="molecule type" value="Genomic_DNA"/>
</dbReference>
<evidence type="ECO:0000313" key="2">
    <source>
        <dbReference type="Proteomes" id="UP000664781"/>
    </source>
</evidence>
<keyword evidence="2" id="KW-1185">Reference proteome</keyword>
<reference evidence="1" key="1">
    <citation type="submission" date="2021-03" db="EMBL/GenBank/DDBJ databases">
        <title>Streptomyces strains.</title>
        <authorList>
            <person name="Lund M.B."/>
            <person name="Toerring T."/>
        </authorList>
    </citation>
    <scope>NUCLEOTIDE SEQUENCE</scope>
    <source>
        <strain evidence="1">JCM 4242</strain>
    </source>
</reference>
<sequence>MRYDDALIGHWSSAPFDYGVMEGSDLAFLPDGRGWSVLANLAGMSVTRFRWHCPAPGRLEIRGEWSAGGEWEASTGGFSSVDEQGPRQFVTVTGYTIGQEETAVGEPVPVTAVHFDEPVEFTTLYARGARDIAPAQDPSYALRPYA</sequence>
<name>A0A939FLC2_9ACTN</name>
<dbReference type="RefSeq" id="WP_207247498.1">
    <property type="nucleotide sequence ID" value="NZ_JAFMOF010000002.1"/>
</dbReference>
<accession>A0A939FLC2</accession>
<gene>
    <name evidence="1" type="ORF">J1792_15575</name>
</gene>